<sequence length="80" mass="9431">MAVRLLREREKKLGSTTEKNPKKKCLFCIVYGDEFDLSTRFNGQEMYRRLIENKRILVSESFASECFNFKTLFNSQGLLI</sequence>
<dbReference type="EMBL" id="JAPFFK010000016">
    <property type="protein sequence ID" value="KAJ6705515.1"/>
    <property type="molecule type" value="Genomic_DNA"/>
</dbReference>
<reference evidence="1" key="1">
    <citation type="submission" date="2022-11" db="EMBL/GenBank/DDBJ databases">
        <authorList>
            <person name="Hyden B.L."/>
            <person name="Feng K."/>
            <person name="Yates T."/>
            <person name="Jawdy S."/>
            <person name="Smart L.B."/>
            <person name="Muchero W."/>
        </authorList>
    </citation>
    <scope>NUCLEOTIDE SEQUENCE</scope>
    <source>
        <tissue evidence="1">Shoot tip</tissue>
    </source>
</reference>
<dbReference type="Proteomes" id="UP001151532">
    <property type="component" value="Chromosome 3"/>
</dbReference>
<comment type="caution">
    <text evidence="1">The sequence shown here is derived from an EMBL/GenBank/DDBJ whole genome shotgun (WGS) entry which is preliminary data.</text>
</comment>
<dbReference type="AlphaFoldDB" id="A0A9Q0T9J0"/>
<evidence type="ECO:0000313" key="1">
    <source>
        <dbReference type="EMBL" id="KAJ6705515.1"/>
    </source>
</evidence>
<accession>A0A9Q0T9J0</accession>
<evidence type="ECO:0000313" key="2">
    <source>
        <dbReference type="Proteomes" id="UP001151532"/>
    </source>
</evidence>
<protein>
    <submittedName>
        <fullName evidence="1">Uncharacterized protein</fullName>
    </submittedName>
</protein>
<name>A0A9Q0T9J0_SALPP</name>
<gene>
    <name evidence="1" type="ORF">OIU79_010245</name>
</gene>
<proteinExistence type="predicted"/>
<organism evidence="1 2">
    <name type="scientific">Salix purpurea</name>
    <name type="common">Purple osier willow</name>
    <dbReference type="NCBI Taxonomy" id="77065"/>
    <lineage>
        <taxon>Eukaryota</taxon>
        <taxon>Viridiplantae</taxon>
        <taxon>Streptophyta</taxon>
        <taxon>Embryophyta</taxon>
        <taxon>Tracheophyta</taxon>
        <taxon>Spermatophyta</taxon>
        <taxon>Magnoliopsida</taxon>
        <taxon>eudicotyledons</taxon>
        <taxon>Gunneridae</taxon>
        <taxon>Pentapetalae</taxon>
        <taxon>rosids</taxon>
        <taxon>fabids</taxon>
        <taxon>Malpighiales</taxon>
        <taxon>Salicaceae</taxon>
        <taxon>Saliceae</taxon>
        <taxon>Salix</taxon>
    </lineage>
</organism>
<keyword evidence="2" id="KW-1185">Reference proteome</keyword>
<reference evidence="1" key="2">
    <citation type="journal article" date="2023" name="Int. J. Mol. Sci.">
        <title>De Novo Assembly and Annotation of 11 Diverse Shrub Willow (Salix) Genomes Reveals Novel Gene Organization in Sex-Linked Regions.</title>
        <authorList>
            <person name="Hyden B."/>
            <person name="Feng K."/>
            <person name="Yates T.B."/>
            <person name="Jawdy S."/>
            <person name="Cereghino C."/>
            <person name="Smart L.B."/>
            <person name="Muchero W."/>
        </authorList>
    </citation>
    <scope>NUCLEOTIDE SEQUENCE</scope>
    <source>
        <tissue evidence="1">Shoot tip</tissue>
    </source>
</reference>